<keyword evidence="1" id="KW-0812">Transmembrane</keyword>
<name>A0ABD1GFZ7_SALDI</name>
<gene>
    <name evidence="2" type="ORF">AAHA92_20055</name>
</gene>
<keyword evidence="3" id="KW-1185">Reference proteome</keyword>
<proteinExistence type="predicted"/>
<sequence length="424" mass="49049">MESYNTKQASASLNAKLRQLSGAQLESTIYRVHRHLRNVNPTAYEPEMIAIGPYHHDNEHLKMMEDHKLRYLQQLLVKKSPLDDVGRYVAAIERVEAAARKCYADQPKTLTPAQFIQMLVLDGCFIVQLVRKFDRVKCSFNGVNSRETDDPIFQMDWMINSLQRDLMLFENQLPFFVLCELYDLIEVPGQHSRFWFLLRQFFSIMYPGKGCDPNLPVDPRKVKHLLDFIHRSWLPPLSRQGERRVMFIDSATRLEDANVKFEIRPKGKTLFDVGFEEGVMRMPPLTIEDRTESFLRNLITYEQYFQHTFVTDYVHLLDCLIDSSMDVEKLSRKGIINNWLGDAQKVAEMVNKLGDSVAGPGDGFVYGKMFEDVQKHCAKPMNSWRASLKRKYFNSPWAVISLLVGAVLLILTAVQTVFTILQVV</sequence>
<feature type="transmembrane region" description="Helical" evidence="1">
    <location>
        <begin position="397"/>
        <end position="421"/>
    </location>
</feature>
<comment type="caution">
    <text evidence="2">The sequence shown here is derived from an EMBL/GenBank/DDBJ whole genome shotgun (WGS) entry which is preliminary data.</text>
</comment>
<dbReference type="InterPro" id="IPR004158">
    <property type="entry name" value="DUF247_pln"/>
</dbReference>
<dbReference type="PANTHER" id="PTHR31170">
    <property type="entry name" value="BNAC04G53230D PROTEIN"/>
    <property type="match status" value="1"/>
</dbReference>
<dbReference type="AlphaFoldDB" id="A0ABD1GFZ7"/>
<evidence type="ECO:0000256" key="1">
    <source>
        <dbReference type="SAM" id="Phobius"/>
    </source>
</evidence>
<dbReference type="Pfam" id="PF03140">
    <property type="entry name" value="DUF247"/>
    <property type="match status" value="1"/>
</dbReference>
<evidence type="ECO:0000313" key="3">
    <source>
        <dbReference type="Proteomes" id="UP001567538"/>
    </source>
</evidence>
<evidence type="ECO:0000313" key="2">
    <source>
        <dbReference type="EMBL" id="KAL1543037.1"/>
    </source>
</evidence>
<organism evidence="2 3">
    <name type="scientific">Salvia divinorum</name>
    <name type="common">Maria pastora</name>
    <name type="synonym">Diviner's sage</name>
    <dbReference type="NCBI Taxonomy" id="28513"/>
    <lineage>
        <taxon>Eukaryota</taxon>
        <taxon>Viridiplantae</taxon>
        <taxon>Streptophyta</taxon>
        <taxon>Embryophyta</taxon>
        <taxon>Tracheophyta</taxon>
        <taxon>Spermatophyta</taxon>
        <taxon>Magnoliopsida</taxon>
        <taxon>eudicotyledons</taxon>
        <taxon>Gunneridae</taxon>
        <taxon>Pentapetalae</taxon>
        <taxon>asterids</taxon>
        <taxon>lamiids</taxon>
        <taxon>Lamiales</taxon>
        <taxon>Lamiaceae</taxon>
        <taxon>Nepetoideae</taxon>
        <taxon>Mentheae</taxon>
        <taxon>Salviinae</taxon>
        <taxon>Salvia</taxon>
        <taxon>Salvia subgen. Calosphace</taxon>
    </lineage>
</organism>
<accession>A0ABD1GFZ7</accession>
<dbReference type="PANTHER" id="PTHR31170:SF17">
    <property type="match status" value="1"/>
</dbReference>
<dbReference type="Proteomes" id="UP001567538">
    <property type="component" value="Unassembled WGS sequence"/>
</dbReference>
<protein>
    <submittedName>
        <fullName evidence="2">UPF0481 protein</fullName>
    </submittedName>
</protein>
<keyword evidence="1" id="KW-1133">Transmembrane helix</keyword>
<reference evidence="2 3" key="1">
    <citation type="submission" date="2024-06" db="EMBL/GenBank/DDBJ databases">
        <title>A chromosome level genome sequence of Diviner's sage (Salvia divinorum).</title>
        <authorList>
            <person name="Ford S.A."/>
            <person name="Ro D.-K."/>
            <person name="Ness R.W."/>
            <person name="Phillips M.A."/>
        </authorList>
    </citation>
    <scope>NUCLEOTIDE SEQUENCE [LARGE SCALE GENOMIC DNA]</scope>
    <source>
        <strain evidence="2">SAF-2024a</strain>
        <tissue evidence="2">Leaf</tissue>
    </source>
</reference>
<keyword evidence="1" id="KW-0472">Membrane</keyword>
<dbReference type="EMBL" id="JBEAFC010000008">
    <property type="protein sequence ID" value="KAL1543037.1"/>
    <property type="molecule type" value="Genomic_DNA"/>
</dbReference>